<proteinExistence type="predicted"/>
<evidence type="ECO:0000256" key="2">
    <source>
        <dbReference type="ARBA" id="ARBA00022692"/>
    </source>
</evidence>
<keyword evidence="3 5" id="KW-1133">Transmembrane helix</keyword>
<evidence type="ECO:0000256" key="4">
    <source>
        <dbReference type="ARBA" id="ARBA00023136"/>
    </source>
</evidence>
<dbReference type="GO" id="GO:0016020">
    <property type="term" value="C:membrane"/>
    <property type="evidence" value="ECO:0007669"/>
    <property type="project" value="UniProtKB-SubCell"/>
</dbReference>
<dbReference type="AlphaFoldDB" id="A0AAE2MR97"/>
<evidence type="ECO:0000256" key="3">
    <source>
        <dbReference type="ARBA" id="ARBA00022989"/>
    </source>
</evidence>
<name>A0AAE2MR97_RHILE</name>
<dbReference type="InterPro" id="IPR035906">
    <property type="entry name" value="MetI-like_sf"/>
</dbReference>
<keyword evidence="4 5" id="KW-0472">Membrane</keyword>
<dbReference type="Proteomes" id="UP000538507">
    <property type="component" value="Unassembled WGS sequence"/>
</dbReference>
<dbReference type="Gene3D" id="1.10.3720.10">
    <property type="entry name" value="MetI-like"/>
    <property type="match status" value="1"/>
</dbReference>
<gene>
    <name evidence="6" type="ORF">GGE16_006031</name>
</gene>
<reference evidence="6 7" key="1">
    <citation type="submission" date="2020-08" db="EMBL/GenBank/DDBJ databases">
        <title>Genomic Encyclopedia of Type Strains, Phase IV (KMG-V): Genome sequencing to study the core and pangenomes of soil and plant-associated prokaryotes.</title>
        <authorList>
            <person name="Whitman W."/>
        </authorList>
    </citation>
    <scope>NUCLEOTIDE SEQUENCE [LARGE SCALE GENOMIC DNA]</scope>
    <source>
        <strain evidence="6 7">SEMIA 415</strain>
    </source>
</reference>
<dbReference type="EMBL" id="JACIGO010000012">
    <property type="protein sequence ID" value="MBB4293934.1"/>
    <property type="molecule type" value="Genomic_DNA"/>
</dbReference>
<accession>A0AAE2MR97</accession>
<comment type="caution">
    <text evidence="6">The sequence shown here is derived from an EMBL/GenBank/DDBJ whole genome shotgun (WGS) entry which is preliminary data.</text>
</comment>
<protein>
    <submittedName>
        <fullName evidence="6">ABC-type phosphate/phosphonate transport system permease subunit</fullName>
    </submittedName>
</protein>
<comment type="subcellular location">
    <subcellularLocation>
        <location evidence="1">Membrane</location>
        <topology evidence="1">Multi-pass membrane protein</topology>
    </subcellularLocation>
</comment>
<evidence type="ECO:0000256" key="5">
    <source>
        <dbReference type="SAM" id="Phobius"/>
    </source>
</evidence>
<feature type="transmembrane region" description="Helical" evidence="5">
    <location>
        <begin position="20"/>
        <end position="41"/>
    </location>
</feature>
<evidence type="ECO:0000313" key="6">
    <source>
        <dbReference type="EMBL" id="MBB4293934.1"/>
    </source>
</evidence>
<evidence type="ECO:0000256" key="1">
    <source>
        <dbReference type="ARBA" id="ARBA00004141"/>
    </source>
</evidence>
<organism evidence="6 7">
    <name type="scientific">Rhizobium leguminosarum</name>
    <dbReference type="NCBI Taxonomy" id="384"/>
    <lineage>
        <taxon>Bacteria</taxon>
        <taxon>Pseudomonadati</taxon>
        <taxon>Pseudomonadota</taxon>
        <taxon>Alphaproteobacteria</taxon>
        <taxon>Hyphomicrobiales</taxon>
        <taxon>Rhizobiaceae</taxon>
        <taxon>Rhizobium/Agrobacterium group</taxon>
        <taxon>Rhizobium</taxon>
    </lineage>
</organism>
<keyword evidence="2 5" id="KW-0812">Transmembrane</keyword>
<sequence>MSFTWISSYWPLLLTGAWQTVSLLVISVVFGFIIAIGLAFAQVSGGRLTLLLARLLHLLPRHAAADTALASLLRRRLAAAPDPRHPPEPVLADPTRGLLLCRRQFHPELRSL</sequence>
<evidence type="ECO:0000313" key="7">
    <source>
        <dbReference type="Proteomes" id="UP000538507"/>
    </source>
</evidence>